<sequence length="603" mass="69409">MPDAIEDYKPLFLEWLKDLEAEAEKKGKRIALGYRRALMQMKRYEGRLSSRTALRQVQFIGKKTADILIEKLKHHCEEKSLEFPSSFADTCSLKGEDDTEGIATEPKSISDSSGNKRKSTALELEVPTTRKRRTTKRAYIPKHRSGGYAILIVMVIARADIRGMVRTEICEQASEYCDNAFSSNPASGVFYSAWQSINTLLNNDLVYKHGRSPARYYLTEEGKDLGLKLAKSSNIIVEVQNEDPDISFDNNIRLSSECQLSNDPPVYTLPFNRVQPQVERPLISRYDVNSNEANHDRNNCTLNGVRYEVWEANEYEIFLVVDNREVRSQLDRNFFPTRLKELGVPVLVETLSIGDALWIAQHKETKKKVVLDCIAERKRIDDLVSSIKDGRFIEQKTRLKRTALENIYYIVEEAPVDVQEMTDSIQTAMSGTITDSKFHLARTKSADETVQFFVSMTEVIKKKYNGNGIRIVAIKPINCDIQDDFASLKILFKHEFSNRRHQYECCHLFYNFQATLGKSDFLTVKDMFIQMLMTIRGLSLDKAIAIQKHFHTPKGLIEFFKFEHAVTRDSEKKDLIYQAFKNQVNTKKIGRPLLERIFQVWGK</sequence>
<keyword evidence="20" id="KW-1185">Reference proteome</keyword>
<dbReference type="InterPro" id="IPR011335">
    <property type="entry name" value="Restrct_endonuc-II-like"/>
</dbReference>
<keyword evidence="6 16" id="KW-0479">Metal-binding</keyword>
<dbReference type="SUPFAM" id="SSF52980">
    <property type="entry name" value="Restriction endonuclease-like"/>
    <property type="match status" value="1"/>
</dbReference>
<keyword evidence="5 16" id="KW-0540">Nuclease</keyword>
<evidence type="ECO:0000256" key="3">
    <source>
        <dbReference type="ARBA" id="ARBA00010015"/>
    </source>
</evidence>
<dbReference type="InterPro" id="IPR010996">
    <property type="entry name" value="HHH_MUS81"/>
</dbReference>
<dbReference type="InterPro" id="IPR006166">
    <property type="entry name" value="ERCC4_domain"/>
</dbReference>
<dbReference type="AlphaFoldDB" id="A0A9P7V5R7"/>
<dbReference type="GO" id="GO:0048257">
    <property type="term" value="F:3'-flap endonuclease activity"/>
    <property type="evidence" value="ECO:0007669"/>
    <property type="project" value="TreeGrafter"/>
</dbReference>
<dbReference type="FunFam" id="1.10.10.10:FF:000307">
    <property type="entry name" value="Crossover junction endonuclease MUS81"/>
    <property type="match status" value="1"/>
</dbReference>
<proteinExistence type="inferred from homology"/>
<dbReference type="GO" id="GO:0008821">
    <property type="term" value="F:crossover junction DNA endonuclease activity"/>
    <property type="evidence" value="ECO:0007669"/>
    <property type="project" value="UniProtKB-UniRule"/>
</dbReference>
<dbReference type="InterPro" id="IPR047416">
    <property type="entry name" value="XPF_nuclease_Mus81"/>
</dbReference>
<comment type="similarity">
    <text evidence="3 16">Belongs to the XPF family.</text>
</comment>
<dbReference type="RefSeq" id="XP_043047420.1">
    <property type="nucleotide sequence ID" value="XM_043193411.1"/>
</dbReference>
<dbReference type="EMBL" id="JAHMUF010000022">
    <property type="protein sequence ID" value="KAG7191868.1"/>
    <property type="molecule type" value="Genomic_DNA"/>
</dbReference>
<dbReference type="Pfam" id="PF21136">
    <property type="entry name" value="WHD_MUS81"/>
    <property type="match status" value="1"/>
</dbReference>
<comment type="caution">
    <text evidence="19">The sequence shown here is derived from an EMBL/GenBank/DDBJ whole genome shotgun (WGS) entry which is preliminary data.</text>
</comment>
<accession>A0A9P7V5R7</accession>
<evidence type="ECO:0000256" key="11">
    <source>
        <dbReference type="ARBA" id="ARBA00023172"/>
    </source>
</evidence>
<dbReference type="InterPro" id="IPR042530">
    <property type="entry name" value="EME1/EME2_C"/>
</dbReference>
<dbReference type="GO" id="GO:0000712">
    <property type="term" value="P:resolution of meiotic recombination intermediates"/>
    <property type="evidence" value="ECO:0007669"/>
    <property type="project" value="TreeGrafter"/>
</dbReference>
<dbReference type="GO" id="GO:0048476">
    <property type="term" value="C:Holliday junction resolvase complex"/>
    <property type="evidence" value="ECO:0007669"/>
    <property type="project" value="UniProtKB-UniRule"/>
</dbReference>
<protein>
    <recommendedName>
        <fullName evidence="4 16">Crossover junction endonuclease MUS81</fullName>
        <ecNumber evidence="16">3.1.22.-</ecNumber>
    </recommendedName>
</protein>
<feature type="region of interest" description="Disordered" evidence="17">
    <location>
        <begin position="97"/>
        <end position="119"/>
    </location>
</feature>
<name>A0A9P7V5R7_9ASCO</name>
<dbReference type="Gene3D" id="1.10.150.670">
    <property type="entry name" value="Crossover junction endonuclease EME1, DNA-binding domain"/>
    <property type="match status" value="1"/>
</dbReference>
<evidence type="ECO:0000256" key="5">
    <source>
        <dbReference type="ARBA" id="ARBA00022722"/>
    </source>
</evidence>
<comment type="subunit">
    <text evidence="16">Interacts with EME1.</text>
</comment>
<dbReference type="Pfam" id="PF14716">
    <property type="entry name" value="HHH_8"/>
    <property type="match status" value="1"/>
</dbReference>
<dbReference type="OrthoDB" id="5963188at2759"/>
<dbReference type="Proteomes" id="UP000790833">
    <property type="component" value="Unassembled WGS sequence"/>
</dbReference>
<dbReference type="InterPro" id="IPR027421">
    <property type="entry name" value="DNA_pol_lamdba_lyase_dom_sf"/>
</dbReference>
<dbReference type="SMART" id="SM00891">
    <property type="entry name" value="ERCC4"/>
    <property type="match status" value="1"/>
</dbReference>
<dbReference type="GO" id="GO:0046872">
    <property type="term" value="F:metal ion binding"/>
    <property type="evidence" value="ECO:0007669"/>
    <property type="project" value="UniProtKB-UniRule"/>
</dbReference>
<dbReference type="EC" id="3.1.22.-" evidence="16"/>
<dbReference type="Gene3D" id="3.40.50.10130">
    <property type="match status" value="1"/>
</dbReference>
<evidence type="ECO:0000256" key="12">
    <source>
        <dbReference type="ARBA" id="ARBA00023204"/>
    </source>
</evidence>
<keyword evidence="7 16" id="KW-0255">Endonuclease</keyword>
<evidence type="ECO:0000256" key="10">
    <source>
        <dbReference type="ARBA" id="ARBA00022842"/>
    </source>
</evidence>
<evidence type="ECO:0000256" key="17">
    <source>
        <dbReference type="SAM" id="MobiDB-lite"/>
    </source>
</evidence>
<keyword evidence="8 16" id="KW-0227">DNA damage</keyword>
<dbReference type="CDD" id="cd20074">
    <property type="entry name" value="XPF_nuclease_Mus81"/>
    <property type="match status" value="1"/>
</dbReference>
<feature type="domain" description="ERCC4" evidence="18">
    <location>
        <begin position="318"/>
        <end position="415"/>
    </location>
</feature>
<evidence type="ECO:0000256" key="9">
    <source>
        <dbReference type="ARBA" id="ARBA00022801"/>
    </source>
</evidence>
<evidence type="ECO:0000256" key="16">
    <source>
        <dbReference type="RuleBase" id="RU369042"/>
    </source>
</evidence>
<evidence type="ECO:0000313" key="19">
    <source>
        <dbReference type="EMBL" id="KAG7191868.1"/>
    </source>
</evidence>
<dbReference type="GO" id="GO:0006308">
    <property type="term" value="P:DNA catabolic process"/>
    <property type="evidence" value="ECO:0007669"/>
    <property type="project" value="UniProtKB-UniRule"/>
</dbReference>
<comment type="function">
    <text evidence="15 16">Interacts with EME1 to form a DNA structure-specific endonuclease with substrate preference for branched DNA structures with a 5'-end at the branch nick. Typical substrates include 3'-flap structures, D-loops, replication forks and nicked Holliday junctions. May be required in mitosis for the processing of stalled or collapsed replication fork intermediates. May be required in meiosis for the repair of meiosis-specific double strand breaks subsequent to single-end invasion (SEI).</text>
</comment>
<dbReference type="SUPFAM" id="SSF47802">
    <property type="entry name" value="DNA polymerase beta, N-terminal domain-like"/>
    <property type="match status" value="1"/>
</dbReference>
<evidence type="ECO:0000256" key="1">
    <source>
        <dbReference type="ARBA" id="ARBA00001946"/>
    </source>
</evidence>
<dbReference type="GO" id="GO:0003677">
    <property type="term" value="F:DNA binding"/>
    <property type="evidence" value="ECO:0007669"/>
    <property type="project" value="UniProtKB-UniRule"/>
</dbReference>
<comment type="subcellular location">
    <subcellularLocation>
        <location evidence="2 16">Nucleus</location>
    </subcellularLocation>
</comment>
<keyword evidence="11 16" id="KW-0233">DNA recombination</keyword>
<reference evidence="19" key="1">
    <citation type="submission" date="2021-03" db="EMBL/GenBank/DDBJ databases">
        <authorList>
            <person name="Palmer J.M."/>
        </authorList>
    </citation>
    <scope>NUCLEOTIDE SEQUENCE</scope>
    <source>
        <strain evidence="19">ARV_011</strain>
    </source>
</reference>
<dbReference type="CDD" id="cd21036">
    <property type="entry name" value="WH_MUS81"/>
    <property type="match status" value="1"/>
</dbReference>
<evidence type="ECO:0000259" key="18">
    <source>
        <dbReference type="SMART" id="SM00891"/>
    </source>
</evidence>
<dbReference type="Pfam" id="PF02732">
    <property type="entry name" value="ERCC4"/>
    <property type="match status" value="1"/>
</dbReference>
<evidence type="ECO:0000256" key="14">
    <source>
        <dbReference type="ARBA" id="ARBA00023254"/>
    </source>
</evidence>
<comment type="cofactor">
    <cofactor evidence="1 16">
        <name>Mg(2+)</name>
        <dbReference type="ChEBI" id="CHEBI:18420"/>
    </cofactor>
</comment>
<dbReference type="Gene3D" id="1.10.150.110">
    <property type="entry name" value="DNA polymerase beta, N-terminal domain-like"/>
    <property type="match status" value="1"/>
</dbReference>
<dbReference type="InterPro" id="IPR033309">
    <property type="entry name" value="Mus81"/>
</dbReference>
<dbReference type="InterPro" id="IPR047417">
    <property type="entry name" value="WHD_MUS81"/>
</dbReference>
<dbReference type="GO" id="GO:0000727">
    <property type="term" value="P:double-strand break repair via break-induced replication"/>
    <property type="evidence" value="ECO:0007669"/>
    <property type="project" value="UniProtKB-UniRule"/>
</dbReference>
<dbReference type="PANTHER" id="PTHR13451:SF0">
    <property type="entry name" value="CROSSOVER JUNCTION ENDONUCLEASE MUS81"/>
    <property type="match status" value="1"/>
</dbReference>
<keyword evidence="9 16" id="KW-0378">Hydrolase</keyword>
<organism evidence="19 20">
    <name type="scientific">Scheffersomyces spartinae</name>
    <dbReference type="NCBI Taxonomy" id="45513"/>
    <lineage>
        <taxon>Eukaryota</taxon>
        <taxon>Fungi</taxon>
        <taxon>Dikarya</taxon>
        <taxon>Ascomycota</taxon>
        <taxon>Saccharomycotina</taxon>
        <taxon>Pichiomycetes</taxon>
        <taxon>Debaryomycetaceae</taxon>
        <taxon>Scheffersomyces</taxon>
    </lineage>
</organism>
<dbReference type="Gene3D" id="1.10.10.10">
    <property type="entry name" value="Winged helix-like DNA-binding domain superfamily/Winged helix DNA-binding domain"/>
    <property type="match status" value="1"/>
</dbReference>
<dbReference type="GO" id="GO:0031573">
    <property type="term" value="P:mitotic intra-S DNA damage checkpoint signaling"/>
    <property type="evidence" value="ECO:0007669"/>
    <property type="project" value="TreeGrafter"/>
</dbReference>
<evidence type="ECO:0000256" key="15">
    <source>
        <dbReference type="ARBA" id="ARBA00058015"/>
    </source>
</evidence>
<keyword evidence="13 16" id="KW-0539">Nucleus</keyword>
<dbReference type="GeneID" id="66116031"/>
<evidence type="ECO:0000313" key="20">
    <source>
        <dbReference type="Proteomes" id="UP000790833"/>
    </source>
</evidence>
<gene>
    <name evidence="19" type="primary">MUS81</name>
    <name evidence="19" type="ORF">KQ657_002657</name>
</gene>
<evidence type="ECO:0000256" key="13">
    <source>
        <dbReference type="ARBA" id="ARBA00023242"/>
    </source>
</evidence>
<evidence type="ECO:0000256" key="7">
    <source>
        <dbReference type="ARBA" id="ARBA00022759"/>
    </source>
</evidence>
<evidence type="ECO:0000256" key="4">
    <source>
        <dbReference type="ARBA" id="ARBA00017114"/>
    </source>
</evidence>
<dbReference type="PANTHER" id="PTHR13451">
    <property type="entry name" value="CLASS II CROSSOVER JUNCTION ENDONUCLEASE MUS81"/>
    <property type="match status" value="1"/>
</dbReference>
<dbReference type="InterPro" id="IPR036388">
    <property type="entry name" value="WH-like_DNA-bd_sf"/>
</dbReference>
<keyword evidence="10 16" id="KW-0460">Magnesium</keyword>
<keyword evidence="14" id="KW-0469">Meiosis</keyword>
<evidence type="ECO:0000256" key="2">
    <source>
        <dbReference type="ARBA" id="ARBA00004123"/>
    </source>
</evidence>
<dbReference type="GO" id="GO:0005634">
    <property type="term" value="C:nucleus"/>
    <property type="evidence" value="ECO:0007669"/>
    <property type="project" value="UniProtKB-SubCell"/>
</dbReference>
<keyword evidence="12 16" id="KW-0234">DNA repair</keyword>
<evidence type="ECO:0000256" key="6">
    <source>
        <dbReference type="ARBA" id="ARBA00022723"/>
    </source>
</evidence>
<evidence type="ECO:0000256" key="8">
    <source>
        <dbReference type="ARBA" id="ARBA00022763"/>
    </source>
</evidence>
<dbReference type="FunFam" id="3.40.50.10130:FF:000005">
    <property type="entry name" value="crossover junction endonuclease MUS81 isoform X1"/>
    <property type="match status" value="1"/>
</dbReference>